<proteinExistence type="predicted"/>
<accession>A0A0D0AYB5</accession>
<keyword evidence="1" id="KW-0472">Membrane</keyword>
<evidence type="ECO:0000313" key="4">
    <source>
        <dbReference type="Proteomes" id="UP000054485"/>
    </source>
</evidence>
<dbReference type="Pfam" id="PF20151">
    <property type="entry name" value="DUF6533"/>
    <property type="match status" value="1"/>
</dbReference>
<feature type="transmembrane region" description="Helical" evidence="1">
    <location>
        <begin position="41"/>
        <end position="61"/>
    </location>
</feature>
<evidence type="ECO:0000259" key="2">
    <source>
        <dbReference type="Pfam" id="PF20151"/>
    </source>
</evidence>
<name>A0A0D0AYB5_9AGAM</name>
<keyword evidence="1" id="KW-1133">Transmembrane helix</keyword>
<dbReference type="InterPro" id="IPR045340">
    <property type="entry name" value="DUF6533"/>
</dbReference>
<reference evidence="4" key="2">
    <citation type="submission" date="2015-01" db="EMBL/GenBank/DDBJ databases">
        <title>Evolutionary Origins and Diversification of the Mycorrhizal Mutualists.</title>
        <authorList>
            <consortium name="DOE Joint Genome Institute"/>
            <consortium name="Mycorrhizal Genomics Consortium"/>
            <person name="Kohler A."/>
            <person name="Kuo A."/>
            <person name="Nagy L.G."/>
            <person name="Floudas D."/>
            <person name="Copeland A."/>
            <person name="Barry K.W."/>
            <person name="Cichocki N."/>
            <person name="Veneault-Fourrey C."/>
            <person name="LaButti K."/>
            <person name="Lindquist E.A."/>
            <person name="Lipzen A."/>
            <person name="Lundell T."/>
            <person name="Morin E."/>
            <person name="Murat C."/>
            <person name="Riley R."/>
            <person name="Ohm R."/>
            <person name="Sun H."/>
            <person name="Tunlid A."/>
            <person name="Henrissat B."/>
            <person name="Grigoriev I.V."/>
            <person name="Hibbett D.S."/>
            <person name="Martin F."/>
        </authorList>
    </citation>
    <scope>NUCLEOTIDE SEQUENCE [LARGE SCALE GENOMIC DNA]</scope>
    <source>
        <strain evidence="4">UH-Slu-Lm8-n1</strain>
    </source>
</reference>
<feature type="domain" description="DUF6533" evidence="2">
    <location>
        <begin position="12"/>
        <end position="57"/>
    </location>
</feature>
<evidence type="ECO:0000313" key="3">
    <source>
        <dbReference type="EMBL" id="KIK36853.1"/>
    </source>
</evidence>
<dbReference type="HOGENOM" id="CLU_035509_11_1_1"/>
<keyword evidence="4" id="KW-1185">Reference proteome</keyword>
<feature type="transmembrane region" description="Helical" evidence="1">
    <location>
        <begin position="205"/>
        <end position="229"/>
    </location>
</feature>
<reference evidence="3 4" key="1">
    <citation type="submission" date="2014-04" db="EMBL/GenBank/DDBJ databases">
        <authorList>
            <consortium name="DOE Joint Genome Institute"/>
            <person name="Kuo A."/>
            <person name="Ruytinx J."/>
            <person name="Rineau F."/>
            <person name="Colpaert J."/>
            <person name="Kohler A."/>
            <person name="Nagy L.G."/>
            <person name="Floudas D."/>
            <person name="Copeland A."/>
            <person name="Barry K.W."/>
            <person name="Cichocki N."/>
            <person name="Veneault-Fourrey C."/>
            <person name="LaButti K."/>
            <person name="Lindquist E.A."/>
            <person name="Lipzen A."/>
            <person name="Lundell T."/>
            <person name="Morin E."/>
            <person name="Murat C."/>
            <person name="Sun H."/>
            <person name="Tunlid A."/>
            <person name="Henrissat B."/>
            <person name="Grigoriev I.V."/>
            <person name="Hibbett D.S."/>
            <person name="Martin F."/>
            <person name="Nordberg H.P."/>
            <person name="Cantor M.N."/>
            <person name="Hua S.X."/>
        </authorList>
    </citation>
    <scope>NUCLEOTIDE SEQUENCE [LARGE SCALE GENOMIC DNA]</scope>
    <source>
        <strain evidence="3 4">UH-Slu-Lm8-n1</strain>
    </source>
</reference>
<gene>
    <name evidence="3" type="ORF">CY34DRAFT_490647</name>
</gene>
<evidence type="ECO:0000256" key="1">
    <source>
        <dbReference type="SAM" id="Phobius"/>
    </source>
</evidence>
<dbReference type="Proteomes" id="UP000054485">
    <property type="component" value="Unassembled WGS sequence"/>
</dbReference>
<dbReference type="EMBL" id="KN835494">
    <property type="protein sequence ID" value="KIK36853.1"/>
    <property type="molecule type" value="Genomic_DNA"/>
</dbReference>
<feature type="transmembrane region" description="Helical" evidence="1">
    <location>
        <begin position="87"/>
        <end position="107"/>
    </location>
</feature>
<dbReference type="InParanoid" id="A0A0D0AYB5"/>
<feature type="transmembrane region" description="Helical" evidence="1">
    <location>
        <begin position="114"/>
        <end position="141"/>
    </location>
</feature>
<dbReference type="OrthoDB" id="3350812at2759"/>
<keyword evidence="1" id="KW-0812">Transmembrane</keyword>
<sequence>MVLLHTQQTVKYLRVAPAAIWILDYFLTLEHEVRLFSSIGCWNIATVMFIVTRYAPVVWIISEIYVTLGPQIAETCLASYRTSETSLFLIMLAAESLLLSRILALWHRNRKIKLFILASYLLFVVSMVICNVLVGFMLESICAPTSTLGNLEVATKAEHLIMGQFISAALFELTVITLTMYHSIQLRSNGIRSIGRFVSTLLKGSLLYALSLCAISVINIVSFALPVSWQGQGGIVDVFQGVLHGVLASRILFDLRNLGDTGQNEDHDHFFTSYISLPPTQCVSQTIPMTVLHAESNP</sequence>
<dbReference type="AlphaFoldDB" id="A0A0D0AYB5"/>
<organism evidence="3 4">
    <name type="scientific">Suillus luteus UH-Slu-Lm8-n1</name>
    <dbReference type="NCBI Taxonomy" id="930992"/>
    <lineage>
        <taxon>Eukaryota</taxon>
        <taxon>Fungi</taxon>
        <taxon>Dikarya</taxon>
        <taxon>Basidiomycota</taxon>
        <taxon>Agaricomycotina</taxon>
        <taxon>Agaricomycetes</taxon>
        <taxon>Agaricomycetidae</taxon>
        <taxon>Boletales</taxon>
        <taxon>Suillineae</taxon>
        <taxon>Suillaceae</taxon>
        <taxon>Suillus</taxon>
    </lineage>
</organism>
<protein>
    <recommendedName>
        <fullName evidence="2">DUF6533 domain-containing protein</fullName>
    </recommendedName>
</protein>
<feature type="transmembrane region" description="Helical" evidence="1">
    <location>
        <begin position="161"/>
        <end position="184"/>
    </location>
</feature>